<comment type="caution">
    <text evidence="1">The sequence shown here is derived from an EMBL/GenBank/DDBJ whole genome shotgun (WGS) entry which is preliminary data.</text>
</comment>
<reference evidence="1 2" key="1">
    <citation type="submission" date="2024-04" db="EMBL/GenBank/DDBJ databases">
        <title>Tritrichomonas musculus Genome.</title>
        <authorList>
            <person name="Alves-Ferreira E."/>
            <person name="Grigg M."/>
            <person name="Lorenzi H."/>
            <person name="Galac M."/>
        </authorList>
    </citation>
    <scope>NUCLEOTIDE SEQUENCE [LARGE SCALE GENOMIC DNA]</scope>
    <source>
        <strain evidence="1 2">EAF2021</strain>
    </source>
</reference>
<dbReference type="Proteomes" id="UP001470230">
    <property type="component" value="Unassembled WGS sequence"/>
</dbReference>
<keyword evidence="2" id="KW-1185">Reference proteome</keyword>
<evidence type="ECO:0000313" key="2">
    <source>
        <dbReference type="Proteomes" id="UP001470230"/>
    </source>
</evidence>
<gene>
    <name evidence="1" type="ORF">M9Y10_045773</name>
</gene>
<protein>
    <recommendedName>
        <fullName evidence="3">Arrestin-like N-terminal domain-containing protein</fullName>
    </recommendedName>
</protein>
<sequence length="320" mass="34674">MKIVIIPQSPVIFLGQKFTIQINVSDCDSTVQWISAQITGKTRTLNNQTNTLLHGIVKDALGGPQNAPFFGHVMSGSRLIAKDLTGSKSFCLSILVENIPPSYDGEGISIAYELMIACQKSSQIDKSHVFPIRFIAPFESSTSLQSCQPTASFTIDSSECSSFQVPFSLACPFSNNFLISTEPSEFIVKSESGTVATIHSPLGAFIGKDLTGIIDLSGSDYDVTNAKIKLIRSESYSSDPKANNTAVITQTDVSLAGLTMKRFNLLLPFTATANFTTDLVSVSYIIEFLLSSSKASWKWSSPFKLGPPEYALAKPRTPIQ</sequence>
<dbReference type="PANTHER" id="PTHR12507">
    <property type="entry name" value="REDUCED GROWTH PHENOTYPE 1 RGP1, YEAST -RELATED"/>
    <property type="match status" value="1"/>
</dbReference>
<dbReference type="InterPro" id="IPR014848">
    <property type="entry name" value="Rgp1"/>
</dbReference>
<proteinExistence type="predicted"/>
<accession>A0ABR2JW71</accession>
<name>A0ABR2JW71_9EUKA</name>
<dbReference type="EMBL" id="JAPFFF010000009">
    <property type="protein sequence ID" value="KAK8883125.1"/>
    <property type="molecule type" value="Genomic_DNA"/>
</dbReference>
<evidence type="ECO:0008006" key="3">
    <source>
        <dbReference type="Google" id="ProtNLM"/>
    </source>
</evidence>
<organism evidence="1 2">
    <name type="scientific">Tritrichomonas musculus</name>
    <dbReference type="NCBI Taxonomy" id="1915356"/>
    <lineage>
        <taxon>Eukaryota</taxon>
        <taxon>Metamonada</taxon>
        <taxon>Parabasalia</taxon>
        <taxon>Tritrichomonadida</taxon>
        <taxon>Tritrichomonadidae</taxon>
        <taxon>Tritrichomonas</taxon>
    </lineage>
</organism>
<evidence type="ECO:0000313" key="1">
    <source>
        <dbReference type="EMBL" id="KAK8883125.1"/>
    </source>
</evidence>